<keyword evidence="10" id="KW-1185">Reference proteome</keyword>
<sequence>MTSIDAMTAHLLALITTNAGIAAPVIGLLAFMESLIVIGMFVPAVALMIAVGGLIATGVLDPAPVLLWAIAGAALGDWVSYLVGRWIGPSIYRRWPLRNHRHSIARARLFFRRYGFISVFLGRFFGPVRATIPLVAGVMQMDQRCFQMANIFSAVLWIPAMLAPGYLAGASLPLEMLSGWRMLAVGAALFVVPFLIAAVAARLILSPRQGSGRRPKFSSQSSG</sequence>
<evidence type="ECO:0000256" key="1">
    <source>
        <dbReference type="ARBA" id="ARBA00004651"/>
    </source>
</evidence>
<dbReference type="Proteomes" id="UP000316624">
    <property type="component" value="Unassembled WGS sequence"/>
</dbReference>
<feature type="domain" description="VTT" evidence="8">
    <location>
        <begin position="42"/>
        <end position="166"/>
    </location>
</feature>
<protein>
    <submittedName>
        <fullName evidence="9">Membrane protein DedA with SNARE-associated domain</fullName>
    </submittedName>
</protein>
<dbReference type="EMBL" id="VLKK01000002">
    <property type="protein sequence ID" value="TWH96698.1"/>
    <property type="molecule type" value="Genomic_DNA"/>
</dbReference>
<name>A0A562KMN0_SPHWJ</name>
<feature type="transmembrane region" description="Helical" evidence="7">
    <location>
        <begin position="180"/>
        <end position="205"/>
    </location>
</feature>
<feature type="transmembrane region" description="Helical" evidence="7">
    <location>
        <begin position="38"/>
        <end position="59"/>
    </location>
</feature>
<evidence type="ECO:0000256" key="4">
    <source>
        <dbReference type="ARBA" id="ARBA00022692"/>
    </source>
</evidence>
<evidence type="ECO:0000256" key="5">
    <source>
        <dbReference type="ARBA" id="ARBA00022989"/>
    </source>
</evidence>
<keyword evidence="6 7" id="KW-0472">Membrane</keyword>
<evidence type="ECO:0000256" key="2">
    <source>
        <dbReference type="ARBA" id="ARBA00010792"/>
    </source>
</evidence>
<evidence type="ECO:0000256" key="3">
    <source>
        <dbReference type="ARBA" id="ARBA00022475"/>
    </source>
</evidence>
<evidence type="ECO:0000256" key="7">
    <source>
        <dbReference type="RuleBase" id="RU367016"/>
    </source>
</evidence>
<gene>
    <name evidence="9" type="ORF">IQ35_00629</name>
</gene>
<dbReference type="RefSeq" id="WP_145071944.1">
    <property type="nucleotide sequence ID" value="NZ_JACIIY010000041.1"/>
</dbReference>
<proteinExistence type="inferred from homology"/>
<evidence type="ECO:0000256" key="6">
    <source>
        <dbReference type="ARBA" id="ARBA00023136"/>
    </source>
</evidence>
<reference evidence="9 10" key="1">
    <citation type="journal article" date="2015" name="Stand. Genomic Sci.">
        <title>Genomic Encyclopedia of Bacterial and Archaeal Type Strains, Phase III: the genomes of soil and plant-associated and newly described type strains.</title>
        <authorList>
            <person name="Whitman W.B."/>
            <person name="Woyke T."/>
            <person name="Klenk H.P."/>
            <person name="Zhou Y."/>
            <person name="Lilburn T.G."/>
            <person name="Beck B.J."/>
            <person name="De Vos P."/>
            <person name="Vandamme P."/>
            <person name="Eisen J.A."/>
            <person name="Garrity G."/>
            <person name="Hugenholtz P."/>
            <person name="Kyrpides N.C."/>
        </authorList>
    </citation>
    <scope>NUCLEOTIDE SEQUENCE [LARGE SCALE GENOMIC DNA]</scope>
    <source>
        <strain evidence="9 10">CGMCC 1.7748</strain>
    </source>
</reference>
<comment type="subcellular location">
    <subcellularLocation>
        <location evidence="1 7">Cell membrane</location>
        <topology evidence="1 7">Multi-pass membrane protein</topology>
    </subcellularLocation>
</comment>
<comment type="similarity">
    <text evidence="2 7">Belongs to the DedA family.</text>
</comment>
<feature type="transmembrane region" description="Helical" evidence="7">
    <location>
        <begin position="65"/>
        <end position="84"/>
    </location>
</feature>
<keyword evidence="3 7" id="KW-1003">Cell membrane</keyword>
<organism evidence="9 10">
    <name type="scientific">Sphingobium wenxiniae (strain DSM 21828 / CGMCC 1.7748 / JZ-1)</name>
    <dbReference type="NCBI Taxonomy" id="595605"/>
    <lineage>
        <taxon>Bacteria</taxon>
        <taxon>Pseudomonadati</taxon>
        <taxon>Pseudomonadota</taxon>
        <taxon>Alphaproteobacteria</taxon>
        <taxon>Sphingomonadales</taxon>
        <taxon>Sphingomonadaceae</taxon>
        <taxon>Sphingobium</taxon>
    </lineage>
</organism>
<evidence type="ECO:0000313" key="9">
    <source>
        <dbReference type="EMBL" id="TWH96698.1"/>
    </source>
</evidence>
<evidence type="ECO:0000313" key="10">
    <source>
        <dbReference type="Proteomes" id="UP000316624"/>
    </source>
</evidence>
<dbReference type="Pfam" id="PF09335">
    <property type="entry name" value="VTT_dom"/>
    <property type="match status" value="1"/>
</dbReference>
<feature type="transmembrane region" description="Helical" evidence="7">
    <location>
        <begin position="12"/>
        <end position="31"/>
    </location>
</feature>
<dbReference type="InterPro" id="IPR032816">
    <property type="entry name" value="VTT_dom"/>
</dbReference>
<dbReference type="GO" id="GO:0005886">
    <property type="term" value="C:plasma membrane"/>
    <property type="evidence" value="ECO:0007669"/>
    <property type="project" value="UniProtKB-SubCell"/>
</dbReference>
<feature type="transmembrane region" description="Helical" evidence="7">
    <location>
        <begin position="149"/>
        <end position="168"/>
    </location>
</feature>
<dbReference type="AlphaFoldDB" id="A0A562KMN0"/>
<keyword evidence="5 7" id="KW-1133">Transmembrane helix</keyword>
<accession>A0A562KMN0</accession>
<dbReference type="PANTHER" id="PTHR30353:SF15">
    <property type="entry name" value="INNER MEMBRANE PROTEIN YABI"/>
    <property type="match status" value="1"/>
</dbReference>
<comment type="caution">
    <text evidence="9">The sequence shown here is derived from an EMBL/GenBank/DDBJ whole genome shotgun (WGS) entry which is preliminary data.</text>
</comment>
<keyword evidence="4 7" id="KW-0812">Transmembrane</keyword>
<dbReference type="InterPro" id="IPR032818">
    <property type="entry name" value="DedA-like"/>
</dbReference>
<evidence type="ECO:0000259" key="8">
    <source>
        <dbReference type="Pfam" id="PF09335"/>
    </source>
</evidence>
<dbReference type="PANTHER" id="PTHR30353">
    <property type="entry name" value="INNER MEMBRANE PROTEIN DEDA-RELATED"/>
    <property type="match status" value="1"/>
</dbReference>